<evidence type="ECO:0000256" key="12">
    <source>
        <dbReference type="ARBA" id="ARBA00033413"/>
    </source>
</evidence>
<proteinExistence type="inferred from homology"/>
<evidence type="ECO:0000256" key="2">
    <source>
        <dbReference type="ARBA" id="ARBA00005810"/>
    </source>
</evidence>
<reference evidence="14 15" key="1">
    <citation type="submission" date="2017-08" db="EMBL/GenBank/DDBJ databases">
        <title>Infants hospitalized years apart are colonized by the same room-sourced microbial strains.</title>
        <authorList>
            <person name="Brooks B."/>
            <person name="Olm M.R."/>
            <person name="Firek B.A."/>
            <person name="Baker R."/>
            <person name="Thomas B.C."/>
            <person name="Morowitz M.J."/>
            <person name="Banfield J.F."/>
        </authorList>
    </citation>
    <scope>NUCLEOTIDE SEQUENCE [LARGE SCALE GENOMIC DNA]</scope>
    <source>
        <strain evidence="14">S2_005_003_R2_42</strain>
    </source>
</reference>
<evidence type="ECO:0000256" key="11">
    <source>
        <dbReference type="ARBA" id="ARBA00029766"/>
    </source>
</evidence>
<dbReference type="GO" id="GO:0046656">
    <property type="term" value="P:folic acid biosynthetic process"/>
    <property type="evidence" value="ECO:0007669"/>
    <property type="project" value="UniProtKB-KW"/>
</dbReference>
<keyword evidence="5" id="KW-0808">Transferase</keyword>
<keyword evidence="7 14" id="KW-0418">Kinase</keyword>
<comment type="similarity">
    <text evidence="2">Belongs to the HPPK family.</text>
</comment>
<sequence>MTAPTSAWIGLGSNLADPVAAVEHGLDALAQLPSTTLSARSRLYRTAPWGRTDQPSFVNAVARIATMLEPLDLLDALLAIERRHGRDRERDLRWGPRTLDLDLLLYGRARIAQPRLTVPHPHLHRRAFVLVPLAELDPVLEVPGLGPVGSLLADVAADAAECRPIGD</sequence>
<dbReference type="Proteomes" id="UP000249046">
    <property type="component" value="Unassembled WGS sequence"/>
</dbReference>
<comment type="caution">
    <text evidence="14">The sequence shown here is derived from an EMBL/GenBank/DDBJ whole genome shotgun (WGS) entry which is preliminary data.</text>
</comment>
<dbReference type="PANTHER" id="PTHR43071">
    <property type="entry name" value="2-AMINO-4-HYDROXY-6-HYDROXYMETHYLDIHYDROPTERIDINE PYROPHOSPHOKINASE"/>
    <property type="match status" value="1"/>
</dbReference>
<accession>A0A2W5KMH4</accession>
<keyword evidence="6" id="KW-0547">Nucleotide-binding</keyword>
<evidence type="ECO:0000256" key="4">
    <source>
        <dbReference type="ARBA" id="ARBA00016218"/>
    </source>
</evidence>
<keyword evidence="9" id="KW-0289">Folate biosynthesis</keyword>
<comment type="function">
    <text evidence="10">Catalyzes the transfer of pyrophosphate from adenosine triphosphate (ATP) to 6-hydroxymethyl-7,8-dihydropterin, an enzymatic step in folate biosynthesis pathway.</text>
</comment>
<dbReference type="NCBIfam" id="TIGR01498">
    <property type="entry name" value="folK"/>
    <property type="match status" value="1"/>
</dbReference>
<evidence type="ECO:0000256" key="1">
    <source>
        <dbReference type="ARBA" id="ARBA00005051"/>
    </source>
</evidence>
<organism evidence="14 15">
    <name type="scientific">Rhodanobacter denitrificans</name>
    <dbReference type="NCBI Taxonomy" id="666685"/>
    <lineage>
        <taxon>Bacteria</taxon>
        <taxon>Pseudomonadati</taxon>
        <taxon>Pseudomonadota</taxon>
        <taxon>Gammaproteobacteria</taxon>
        <taxon>Lysobacterales</taxon>
        <taxon>Rhodanobacteraceae</taxon>
        <taxon>Rhodanobacter</taxon>
    </lineage>
</organism>
<evidence type="ECO:0000256" key="7">
    <source>
        <dbReference type="ARBA" id="ARBA00022777"/>
    </source>
</evidence>
<keyword evidence="8" id="KW-0067">ATP-binding</keyword>
<dbReference type="GO" id="GO:0005524">
    <property type="term" value="F:ATP binding"/>
    <property type="evidence" value="ECO:0007669"/>
    <property type="project" value="UniProtKB-KW"/>
</dbReference>
<comment type="pathway">
    <text evidence="1">Cofactor biosynthesis; tetrahydrofolate biosynthesis; 2-amino-4-hydroxy-6-hydroxymethyl-7,8-dihydropteridine diphosphate from 7,8-dihydroneopterin triphosphate: step 4/4.</text>
</comment>
<evidence type="ECO:0000256" key="9">
    <source>
        <dbReference type="ARBA" id="ARBA00022909"/>
    </source>
</evidence>
<dbReference type="GO" id="GO:0046654">
    <property type="term" value="P:tetrahydrofolate biosynthetic process"/>
    <property type="evidence" value="ECO:0007669"/>
    <property type="project" value="UniProtKB-UniPathway"/>
</dbReference>
<dbReference type="EC" id="2.7.6.3" evidence="3"/>
<dbReference type="PANTHER" id="PTHR43071:SF1">
    <property type="entry name" value="2-AMINO-4-HYDROXY-6-HYDROXYMETHYLDIHYDROPTERIDINE PYROPHOSPHOKINASE"/>
    <property type="match status" value="1"/>
</dbReference>
<evidence type="ECO:0000256" key="10">
    <source>
        <dbReference type="ARBA" id="ARBA00029409"/>
    </source>
</evidence>
<dbReference type="SUPFAM" id="SSF55083">
    <property type="entry name" value="6-hydroxymethyl-7,8-dihydropterin pyrophosphokinase, HPPK"/>
    <property type="match status" value="1"/>
</dbReference>
<dbReference type="Pfam" id="PF01288">
    <property type="entry name" value="HPPK"/>
    <property type="match status" value="1"/>
</dbReference>
<dbReference type="CDD" id="cd00483">
    <property type="entry name" value="HPPK"/>
    <property type="match status" value="1"/>
</dbReference>
<dbReference type="Gene3D" id="3.30.70.560">
    <property type="entry name" value="7,8-Dihydro-6-hydroxymethylpterin-pyrophosphokinase HPPK"/>
    <property type="match status" value="1"/>
</dbReference>
<protein>
    <recommendedName>
        <fullName evidence="4">2-amino-4-hydroxy-6-hydroxymethyldihydropteridine pyrophosphokinase</fullName>
        <ecNumber evidence="3">2.7.6.3</ecNumber>
    </recommendedName>
    <alternativeName>
        <fullName evidence="11">6-hydroxymethyl-7,8-dihydropterin pyrophosphokinase</fullName>
    </alternativeName>
    <alternativeName>
        <fullName evidence="12">7,8-dihydro-6-hydroxymethylpterin-pyrophosphokinase</fullName>
    </alternativeName>
</protein>
<evidence type="ECO:0000313" key="15">
    <source>
        <dbReference type="Proteomes" id="UP000249046"/>
    </source>
</evidence>
<dbReference type="GO" id="GO:0016301">
    <property type="term" value="F:kinase activity"/>
    <property type="evidence" value="ECO:0007669"/>
    <property type="project" value="UniProtKB-KW"/>
</dbReference>
<name>A0A2W5KMH4_9GAMM</name>
<dbReference type="UniPathway" id="UPA00077">
    <property type="reaction ID" value="UER00155"/>
</dbReference>
<dbReference type="EMBL" id="QFPO01000003">
    <property type="protein sequence ID" value="PZQ18266.1"/>
    <property type="molecule type" value="Genomic_DNA"/>
</dbReference>
<feature type="domain" description="7,8-dihydro-6-hydroxymethylpterin-pyrophosphokinase" evidence="13">
    <location>
        <begin position="93"/>
        <end position="104"/>
    </location>
</feature>
<dbReference type="PROSITE" id="PS00794">
    <property type="entry name" value="HPPK"/>
    <property type="match status" value="1"/>
</dbReference>
<evidence type="ECO:0000256" key="6">
    <source>
        <dbReference type="ARBA" id="ARBA00022741"/>
    </source>
</evidence>
<dbReference type="GO" id="GO:0003848">
    <property type="term" value="F:2-amino-4-hydroxy-6-hydroxymethyldihydropteridine diphosphokinase activity"/>
    <property type="evidence" value="ECO:0007669"/>
    <property type="project" value="UniProtKB-EC"/>
</dbReference>
<evidence type="ECO:0000256" key="5">
    <source>
        <dbReference type="ARBA" id="ARBA00022679"/>
    </source>
</evidence>
<evidence type="ECO:0000313" key="14">
    <source>
        <dbReference type="EMBL" id="PZQ18266.1"/>
    </source>
</evidence>
<dbReference type="AlphaFoldDB" id="A0A2W5KMH4"/>
<gene>
    <name evidence="14" type="primary">folK</name>
    <name evidence="14" type="ORF">DI564_02835</name>
</gene>
<evidence type="ECO:0000256" key="3">
    <source>
        <dbReference type="ARBA" id="ARBA00013253"/>
    </source>
</evidence>
<evidence type="ECO:0000256" key="8">
    <source>
        <dbReference type="ARBA" id="ARBA00022840"/>
    </source>
</evidence>
<dbReference type="InterPro" id="IPR000550">
    <property type="entry name" value="Hppk"/>
</dbReference>
<evidence type="ECO:0000259" key="13">
    <source>
        <dbReference type="PROSITE" id="PS00794"/>
    </source>
</evidence>
<dbReference type="InterPro" id="IPR035907">
    <property type="entry name" value="Hppk_sf"/>
</dbReference>